<evidence type="ECO:0000256" key="11">
    <source>
        <dbReference type="ARBA" id="ARBA00047635"/>
    </source>
</evidence>
<comment type="caution">
    <text evidence="14">The sequence shown here is derived from an EMBL/GenBank/DDBJ whole genome shotgun (WGS) entry which is preliminary data.</text>
</comment>
<reference evidence="14 15" key="1">
    <citation type="journal article" date="2019" name="Sci. Rep.">
        <title>Orb-weaving spider Araneus ventricosus genome elucidates the spidroin gene catalogue.</title>
        <authorList>
            <person name="Kono N."/>
            <person name="Nakamura H."/>
            <person name="Ohtoshi R."/>
            <person name="Moran D.A.P."/>
            <person name="Shinohara A."/>
            <person name="Yoshida Y."/>
            <person name="Fujiwara M."/>
            <person name="Mori M."/>
            <person name="Tomita M."/>
            <person name="Arakawa K."/>
        </authorList>
    </citation>
    <scope>NUCLEOTIDE SEQUENCE [LARGE SCALE GENOMIC DNA]</scope>
</reference>
<protein>
    <recommendedName>
        <fullName evidence="9">tRNA-specific adenosine deaminase 1</fullName>
        <ecNumber evidence="8">3.5.4.34</ecNumber>
    </recommendedName>
    <alternativeName>
        <fullName evidence="10">tRNA-specific adenosine-37 deaminase</fullName>
    </alternativeName>
</protein>
<evidence type="ECO:0000256" key="10">
    <source>
        <dbReference type="ARBA" id="ARBA00041760"/>
    </source>
</evidence>
<evidence type="ECO:0000256" key="7">
    <source>
        <dbReference type="ARBA" id="ARBA00038326"/>
    </source>
</evidence>
<keyword evidence="4" id="KW-0862">Zinc</keyword>
<comment type="function">
    <text evidence="6">Specifically deaminates adenosine-37 to inosine in tRNA-Ala.</text>
</comment>
<evidence type="ECO:0000259" key="13">
    <source>
        <dbReference type="PROSITE" id="PS50141"/>
    </source>
</evidence>
<comment type="cofactor">
    <cofactor evidence="5">
        <name>1D-myo-inositol hexakisphosphate</name>
        <dbReference type="ChEBI" id="CHEBI:58130"/>
    </cofactor>
</comment>
<dbReference type="PROSITE" id="PS50141">
    <property type="entry name" value="A_DEAMIN_EDITASE"/>
    <property type="match status" value="1"/>
</dbReference>
<dbReference type="SMART" id="SM00552">
    <property type="entry name" value="ADEAMc"/>
    <property type="match status" value="1"/>
</dbReference>
<feature type="domain" description="A to I editase" evidence="13">
    <location>
        <begin position="51"/>
        <end position="424"/>
    </location>
</feature>
<dbReference type="Proteomes" id="UP000499080">
    <property type="component" value="Unassembled WGS sequence"/>
</dbReference>
<organism evidence="14 15">
    <name type="scientific">Araneus ventricosus</name>
    <name type="common">Orbweaver spider</name>
    <name type="synonym">Epeira ventricosa</name>
    <dbReference type="NCBI Taxonomy" id="182803"/>
    <lineage>
        <taxon>Eukaryota</taxon>
        <taxon>Metazoa</taxon>
        <taxon>Ecdysozoa</taxon>
        <taxon>Arthropoda</taxon>
        <taxon>Chelicerata</taxon>
        <taxon>Arachnida</taxon>
        <taxon>Araneae</taxon>
        <taxon>Araneomorphae</taxon>
        <taxon>Entelegynae</taxon>
        <taxon>Araneoidea</taxon>
        <taxon>Araneidae</taxon>
        <taxon>Araneus</taxon>
    </lineage>
</organism>
<dbReference type="GO" id="GO:0003723">
    <property type="term" value="F:RNA binding"/>
    <property type="evidence" value="ECO:0007669"/>
    <property type="project" value="InterPro"/>
</dbReference>
<evidence type="ECO:0000256" key="4">
    <source>
        <dbReference type="ARBA" id="ARBA00022833"/>
    </source>
</evidence>
<keyword evidence="3" id="KW-0378">Hydrolase</keyword>
<dbReference type="EMBL" id="BGPR01013697">
    <property type="protein sequence ID" value="GBN61804.1"/>
    <property type="molecule type" value="Genomic_DNA"/>
</dbReference>
<proteinExistence type="inferred from homology"/>
<evidence type="ECO:0000256" key="6">
    <source>
        <dbReference type="ARBA" id="ARBA00037784"/>
    </source>
</evidence>
<comment type="similarity">
    <text evidence="7">Belongs to the ADAT1 family.</text>
</comment>
<dbReference type="AlphaFoldDB" id="A0A4Y2QEA4"/>
<keyword evidence="2" id="KW-0479">Metal-binding</keyword>
<gene>
    <name evidence="14" type="primary">adat1</name>
    <name evidence="14" type="ORF">AVEN_248405_1</name>
</gene>
<dbReference type="InterPro" id="IPR002466">
    <property type="entry name" value="A_deamin"/>
</dbReference>
<dbReference type="Pfam" id="PF02137">
    <property type="entry name" value="A_deamin"/>
    <property type="match status" value="1"/>
</dbReference>
<accession>A0A4Y2QEA4</accession>
<evidence type="ECO:0000256" key="12">
    <source>
        <dbReference type="SAM" id="MobiDB-lite"/>
    </source>
</evidence>
<evidence type="ECO:0000256" key="8">
    <source>
        <dbReference type="ARBA" id="ARBA00038940"/>
    </source>
</evidence>
<evidence type="ECO:0000256" key="5">
    <source>
        <dbReference type="ARBA" id="ARBA00037026"/>
    </source>
</evidence>
<comment type="catalytic activity">
    <reaction evidence="11">
        <text>adenosine(37) in tRNA(Ala) + H2O + H(+) = inosine(37) in tRNA(Ala) + NH4(+)</text>
        <dbReference type="Rhea" id="RHEA:50968"/>
        <dbReference type="Rhea" id="RHEA-COMP:12855"/>
        <dbReference type="Rhea" id="RHEA-COMP:12856"/>
        <dbReference type="ChEBI" id="CHEBI:15377"/>
        <dbReference type="ChEBI" id="CHEBI:15378"/>
        <dbReference type="ChEBI" id="CHEBI:28938"/>
        <dbReference type="ChEBI" id="CHEBI:74411"/>
        <dbReference type="ChEBI" id="CHEBI:82852"/>
        <dbReference type="EC" id="3.5.4.34"/>
    </reaction>
</comment>
<dbReference type="GO" id="GO:0008033">
    <property type="term" value="P:tRNA processing"/>
    <property type="evidence" value="ECO:0007669"/>
    <property type="project" value="UniProtKB-KW"/>
</dbReference>
<dbReference type="OrthoDB" id="416253at2759"/>
<evidence type="ECO:0000256" key="3">
    <source>
        <dbReference type="ARBA" id="ARBA00022801"/>
    </source>
</evidence>
<dbReference type="GO" id="GO:0043829">
    <property type="term" value="F:tRNA-specific adenosine-37 deaminase activity"/>
    <property type="evidence" value="ECO:0007669"/>
    <property type="project" value="UniProtKB-EC"/>
</dbReference>
<feature type="compositionally biased region" description="Basic and acidic residues" evidence="12">
    <location>
        <begin position="150"/>
        <end position="161"/>
    </location>
</feature>
<dbReference type="PANTHER" id="PTHR46516:SF1">
    <property type="entry name" value="TRNA-SPECIFIC ADENOSINE DEAMINASE 1"/>
    <property type="match status" value="1"/>
</dbReference>
<evidence type="ECO:0000313" key="15">
    <source>
        <dbReference type="Proteomes" id="UP000499080"/>
    </source>
</evidence>
<dbReference type="PANTHER" id="PTHR46516">
    <property type="entry name" value="TRNA-SPECIFIC ADENOSINE DEAMINASE 1"/>
    <property type="match status" value="1"/>
</dbReference>
<dbReference type="GO" id="GO:0046872">
    <property type="term" value="F:metal ion binding"/>
    <property type="evidence" value="ECO:0007669"/>
    <property type="project" value="UniProtKB-KW"/>
</dbReference>
<keyword evidence="1" id="KW-0819">tRNA processing</keyword>
<feature type="region of interest" description="Disordered" evidence="12">
    <location>
        <begin position="142"/>
        <end position="161"/>
    </location>
</feature>
<evidence type="ECO:0000256" key="9">
    <source>
        <dbReference type="ARBA" id="ARBA00040502"/>
    </source>
</evidence>
<sequence length="433" mass="48624">MNSPDEVSKLCYERFKKLPKKGKPQGIRDWTLLAGIVMSKEYPKRSLKVVTLTTGTKCLGFSQLTDKGDVIFDSHAEVLARRSFIKLLMHHMLLVLHKKDSEILTYNETETKFSLKPGIAFHLFVSHVPCGDAAIFPKNSEDEENSGELVHSDSDENPPKKLKLDITNELSSSKNKSSYGVHDIYRTGAKCVDGDVQDPKMPGKDFHVTGALRTKPGRGDPTWSMSCSDKIALWNVCGIQGALLSSLLAAPIYLSSIIFGKCPFDAKAIERAVIERISDMTSLPPQYCINKPLISQSTLKFEYSKECIEDEVGGCSVACPASIIWCDIPGFLEVAVSGKKQGFTKKNINKPSARVSICKSLLLEKFQEIIEVMSENSTSMPIEVKDNYTYFDYKQMAKSYQEAKSAFWKIFSTWKWKPEKLQKFTVLRKQINK</sequence>
<evidence type="ECO:0000256" key="1">
    <source>
        <dbReference type="ARBA" id="ARBA00022694"/>
    </source>
</evidence>
<evidence type="ECO:0000313" key="14">
    <source>
        <dbReference type="EMBL" id="GBN61804.1"/>
    </source>
</evidence>
<evidence type="ECO:0000256" key="2">
    <source>
        <dbReference type="ARBA" id="ARBA00022723"/>
    </source>
</evidence>
<dbReference type="EC" id="3.5.4.34" evidence="8"/>
<keyword evidence="15" id="KW-1185">Reference proteome</keyword>
<name>A0A4Y2QEA4_ARAVE</name>